<feature type="transmembrane region" description="Helical" evidence="1">
    <location>
        <begin position="6"/>
        <end position="28"/>
    </location>
</feature>
<keyword evidence="1" id="KW-1133">Transmembrane helix</keyword>
<gene>
    <name evidence="2" type="ORF">H6X83_08050</name>
</gene>
<protein>
    <submittedName>
        <fullName evidence="2">Uncharacterized protein</fullName>
    </submittedName>
</protein>
<evidence type="ECO:0000256" key="1">
    <source>
        <dbReference type="SAM" id="Phobius"/>
    </source>
</evidence>
<dbReference type="KEGG" id="caml:H6X83_08050"/>
<name>A0A7G9WE07_9FIRM</name>
<dbReference type="AlphaFoldDB" id="A0A7G9WE07"/>
<organism evidence="2 3">
    <name type="scientific">Caproicibacterium amylolyticum</name>
    <dbReference type="NCBI Taxonomy" id="2766537"/>
    <lineage>
        <taxon>Bacteria</taxon>
        <taxon>Bacillati</taxon>
        <taxon>Bacillota</taxon>
        <taxon>Clostridia</taxon>
        <taxon>Eubacteriales</taxon>
        <taxon>Oscillospiraceae</taxon>
        <taxon>Caproicibacterium</taxon>
    </lineage>
</organism>
<proteinExistence type="predicted"/>
<dbReference type="Proteomes" id="UP000516046">
    <property type="component" value="Chromosome"/>
</dbReference>
<sequence length="117" mass="13027">MAAGQVIIVLLAVVGLCSLMQWLMHILYRTGGKKGTLVLVLHLSGHQEDVEYELRCARDNLREAEGFAQKELLVVDEGMDSDTKRLCTLFLHGKPGTSICSGEVFANMEKVRYTETE</sequence>
<keyword evidence="1" id="KW-0812">Transmembrane</keyword>
<dbReference type="EMBL" id="CP060696">
    <property type="protein sequence ID" value="QNO16919.1"/>
    <property type="molecule type" value="Genomic_DNA"/>
</dbReference>
<evidence type="ECO:0000313" key="2">
    <source>
        <dbReference type="EMBL" id="QNO16919.1"/>
    </source>
</evidence>
<accession>A0A7G9WE07</accession>
<keyword evidence="1" id="KW-0472">Membrane</keyword>
<dbReference type="RefSeq" id="WP_212505986.1">
    <property type="nucleotide sequence ID" value="NZ_CP060696.1"/>
</dbReference>
<evidence type="ECO:0000313" key="3">
    <source>
        <dbReference type="Proteomes" id="UP000516046"/>
    </source>
</evidence>
<reference evidence="2 3" key="1">
    <citation type="submission" date="2020-08" db="EMBL/GenBank/DDBJ databases">
        <authorList>
            <person name="Ren C."/>
            <person name="Gu Y."/>
            <person name="Xu Y."/>
        </authorList>
    </citation>
    <scope>NUCLEOTIDE SEQUENCE [LARGE SCALE GENOMIC DNA]</scope>
    <source>
        <strain evidence="2 3">LBM18003</strain>
    </source>
</reference>
<keyword evidence="3" id="KW-1185">Reference proteome</keyword>